<dbReference type="Proteomes" id="UP000616346">
    <property type="component" value="Unassembled WGS sequence"/>
</dbReference>
<feature type="transmembrane region" description="Helical" evidence="8">
    <location>
        <begin position="214"/>
        <end position="238"/>
    </location>
</feature>
<comment type="similarity">
    <text evidence="8">Belongs to the MenA family. Type 1 subfamily.</text>
</comment>
<evidence type="ECO:0000256" key="4">
    <source>
        <dbReference type="ARBA" id="ARBA00022679"/>
    </source>
</evidence>
<evidence type="ECO:0000256" key="7">
    <source>
        <dbReference type="ARBA" id="ARBA00023136"/>
    </source>
</evidence>
<evidence type="ECO:0000256" key="6">
    <source>
        <dbReference type="ARBA" id="ARBA00022989"/>
    </source>
</evidence>
<dbReference type="NCBIfam" id="NF004751">
    <property type="entry name" value="PRK06080.1-3"/>
    <property type="match status" value="1"/>
</dbReference>
<dbReference type="HAMAP" id="MF_01937">
    <property type="entry name" value="MenA_1"/>
    <property type="match status" value="1"/>
</dbReference>
<keyword evidence="2 8" id="KW-0474">Menaquinone biosynthesis</keyword>
<dbReference type="PIRSF" id="PIRSF005355">
    <property type="entry name" value="UBIAD1"/>
    <property type="match status" value="1"/>
</dbReference>
<comment type="pathway">
    <text evidence="8">Quinol/quinone metabolism; menaquinone biosynthesis; menaquinol from 1,4-dihydroxy-2-naphthoate: step 1/2.</text>
</comment>
<dbReference type="EMBL" id="JACSPQ010000005">
    <property type="protein sequence ID" value="MBD8002003.1"/>
    <property type="molecule type" value="Genomic_DNA"/>
</dbReference>
<comment type="function">
    <text evidence="8">Conversion of 1,4-dihydroxy-2-naphthoate (DHNA) to demethylmenaquinone (DMK).</text>
</comment>
<evidence type="ECO:0000313" key="11">
    <source>
        <dbReference type="Proteomes" id="UP000616346"/>
    </source>
</evidence>
<feature type="transmembrane region" description="Helical" evidence="8">
    <location>
        <begin position="150"/>
        <end position="168"/>
    </location>
</feature>
<reference evidence="10 11" key="1">
    <citation type="submission" date="2020-08" db="EMBL/GenBank/DDBJ databases">
        <title>A Genomic Blueprint of the Chicken Gut Microbiome.</title>
        <authorList>
            <person name="Gilroy R."/>
            <person name="Ravi A."/>
            <person name="Getino M."/>
            <person name="Pursley I."/>
            <person name="Horton D.L."/>
            <person name="Alikhan N.-F."/>
            <person name="Baker D."/>
            <person name="Gharbi K."/>
            <person name="Hall N."/>
            <person name="Watson M."/>
            <person name="Adriaenssens E.M."/>
            <person name="Foster-Nyarko E."/>
            <person name="Jarju S."/>
            <person name="Secka A."/>
            <person name="Antonio M."/>
            <person name="Oren A."/>
            <person name="Chaudhuri R."/>
            <person name="La Ragione R.M."/>
            <person name="Hildebrand F."/>
            <person name="Pallen M.J."/>
        </authorList>
    </citation>
    <scope>NUCLEOTIDE SEQUENCE [LARGE SCALE GENOMIC DNA]</scope>
    <source>
        <strain evidence="10 11">Sa1YUN3</strain>
    </source>
</reference>
<dbReference type="InterPro" id="IPR004657">
    <property type="entry name" value="MenA"/>
</dbReference>
<gene>
    <name evidence="8" type="primary">menA</name>
    <name evidence="10" type="ORF">H9626_07220</name>
</gene>
<keyword evidence="11" id="KW-1185">Reference proteome</keyword>
<dbReference type="GO" id="GO:0046428">
    <property type="term" value="F:1,4-dihydroxy-2-naphthoate polyprenyltransferase activity"/>
    <property type="evidence" value="ECO:0007669"/>
    <property type="project" value="UniProtKB-EC"/>
</dbReference>
<evidence type="ECO:0000256" key="2">
    <source>
        <dbReference type="ARBA" id="ARBA00022428"/>
    </source>
</evidence>
<dbReference type="RefSeq" id="WP_191710060.1">
    <property type="nucleotide sequence ID" value="NZ_JACSPQ010000005.1"/>
</dbReference>
<dbReference type="CDD" id="cd13962">
    <property type="entry name" value="PT_UbiA_UBIAD1"/>
    <property type="match status" value="1"/>
</dbReference>
<sequence length="296" mass="32888">MNAVKTNSINAWLLASRPKTLTAAAIPVMLGCATAYIYGQFQWTPAVLCFLFAFLMQINANFINDLYDFLKGSDREDRLGPERACAQGWITPRAMKAGIGVMTVASGIDGLCLLYYGGWEMIPVGLLCIVFAFLYTTGPYPLAYHGWGDVLVLIFFGFIPVGCTYYVMAHGWNSSVTFVSLACGLVIDTLLMVNNFRDREQDAISGKKTLVVRFGARTGLILYFLLGMAACWCCFYFLFIGKVYATLLPQIYLIPHILTTQKMAKIHRGKELNRILGETSRNMLIFGILLTIGLVL</sequence>
<evidence type="ECO:0000313" key="10">
    <source>
        <dbReference type="EMBL" id="MBD8002003.1"/>
    </source>
</evidence>
<evidence type="ECO:0000256" key="9">
    <source>
        <dbReference type="NCBIfam" id="TIGR00751"/>
    </source>
</evidence>
<evidence type="ECO:0000256" key="3">
    <source>
        <dbReference type="ARBA" id="ARBA00022475"/>
    </source>
</evidence>
<feature type="transmembrane region" description="Helical" evidence="8">
    <location>
        <begin position="45"/>
        <end position="63"/>
    </location>
</feature>
<keyword evidence="4 8" id="KW-0808">Transferase</keyword>
<keyword evidence="5 8" id="KW-0812">Transmembrane</keyword>
<comment type="subcellular location">
    <subcellularLocation>
        <location evidence="8">Cell membrane</location>
        <topology evidence="8">Multi-pass membrane protein</topology>
    </subcellularLocation>
    <subcellularLocation>
        <location evidence="1">Membrane</location>
        <topology evidence="1">Multi-pass membrane protein</topology>
    </subcellularLocation>
</comment>
<keyword evidence="7 8" id="KW-0472">Membrane</keyword>
<dbReference type="Pfam" id="PF01040">
    <property type="entry name" value="UbiA"/>
    <property type="match status" value="1"/>
</dbReference>
<feature type="transmembrane region" description="Helical" evidence="8">
    <location>
        <begin position="21"/>
        <end position="39"/>
    </location>
</feature>
<evidence type="ECO:0000256" key="1">
    <source>
        <dbReference type="ARBA" id="ARBA00004141"/>
    </source>
</evidence>
<comment type="catalytic activity">
    <reaction evidence="8">
        <text>an all-trans-polyprenyl diphosphate + 1,4-dihydroxy-2-naphthoate + H(+) = a 2-demethylmenaquinol + CO2 + diphosphate</text>
        <dbReference type="Rhea" id="RHEA:26478"/>
        <dbReference type="Rhea" id="RHEA-COMP:9563"/>
        <dbReference type="Rhea" id="RHEA-COMP:9564"/>
        <dbReference type="ChEBI" id="CHEBI:11173"/>
        <dbReference type="ChEBI" id="CHEBI:15378"/>
        <dbReference type="ChEBI" id="CHEBI:16526"/>
        <dbReference type="ChEBI" id="CHEBI:33019"/>
        <dbReference type="ChEBI" id="CHEBI:55437"/>
        <dbReference type="ChEBI" id="CHEBI:58914"/>
        <dbReference type="EC" id="2.5.1.74"/>
    </reaction>
</comment>
<accession>A0ABR8VB49</accession>
<dbReference type="NCBIfam" id="TIGR00751">
    <property type="entry name" value="menA"/>
    <property type="match status" value="1"/>
</dbReference>
<dbReference type="PANTHER" id="PTHR13929">
    <property type="entry name" value="1,4-DIHYDROXY-2-NAPHTHOATE OCTAPRENYLTRANSFERASE"/>
    <property type="match status" value="1"/>
</dbReference>
<dbReference type="EC" id="2.5.1.74" evidence="8 9"/>
<dbReference type="Gene3D" id="1.10.357.140">
    <property type="entry name" value="UbiA prenyltransferase"/>
    <property type="match status" value="1"/>
</dbReference>
<dbReference type="InterPro" id="IPR044878">
    <property type="entry name" value="UbiA_sf"/>
</dbReference>
<feature type="transmembrane region" description="Helical" evidence="8">
    <location>
        <begin position="97"/>
        <end position="116"/>
    </location>
</feature>
<dbReference type="InterPro" id="IPR026046">
    <property type="entry name" value="UBIAD1"/>
</dbReference>
<keyword evidence="6 8" id="KW-1133">Transmembrane helix</keyword>
<dbReference type="PROSITE" id="PS51257">
    <property type="entry name" value="PROKAR_LIPOPROTEIN"/>
    <property type="match status" value="1"/>
</dbReference>
<proteinExistence type="inferred from homology"/>
<protein>
    <recommendedName>
        <fullName evidence="8 9">1,4-dihydroxy-2-naphthoate octaprenyltransferase</fullName>
        <shortName evidence="8">DHNA-octaprenyltransferase</shortName>
        <ecNumber evidence="8 9">2.5.1.74</ecNumber>
    </recommendedName>
</protein>
<evidence type="ECO:0000256" key="5">
    <source>
        <dbReference type="ARBA" id="ARBA00022692"/>
    </source>
</evidence>
<feature type="transmembrane region" description="Helical" evidence="8">
    <location>
        <begin position="122"/>
        <end position="143"/>
    </location>
</feature>
<evidence type="ECO:0000256" key="8">
    <source>
        <dbReference type="HAMAP-Rule" id="MF_01937"/>
    </source>
</evidence>
<name>A0ABR8VB49_9BACT</name>
<feature type="transmembrane region" description="Helical" evidence="8">
    <location>
        <begin position="174"/>
        <end position="193"/>
    </location>
</feature>
<dbReference type="PANTHER" id="PTHR13929:SF0">
    <property type="entry name" value="UBIA PRENYLTRANSFERASE DOMAIN-CONTAINING PROTEIN 1"/>
    <property type="match status" value="1"/>
</dbReference>
<keyword evidence="3 8" id="KW-1003">Cell membrane</keyword>
<dbReference type="InterPro" id="IPR000537">
    <property type="entry name" value="UbiA_prenyltransferase"/>
</dbReference>
<comment type="caution">
    <text evidence="10">The sequence shown here is derived from an EMBL/GenBank/DDBJ whole genome shotgun (WGS) entry which is preliminary data.</text>
</comment>
<organism evidence="10 11">
    <name type="scientific">Phocaeicola faecium</name>
    <dbReference type="NCBI Taxonomy" id="2762213"/>
    <lineage>
        <taxon>Bacteria</taxon>
        <taxon>Pseudomonadati</taxon>
        <taxon>Bacteroidota</taxon>
        <taxon>Bacteroidia</taxon>
        <taxon>Bacteroidales</taxon>
        <taxon>Bacteroidaceae</taxon>
        <taxon>Phocaeicola</taxon>
    </lineage>
</organism>